<comment type="caution">
    <text evidence="2">The sequence shown here is derived from an EMBL/GenBank/DDBJ whole genome shotgun (WGS) entry which is preliminary data.</text>
</comment>
<reference evidence="2 3" key="1">
    <citation type="journal article" date="2024" name="Front Chem Biol">
        <title>Unveiling the potential of Daldinia eschscholtzii MFLUCC 19-0629 through bioactivity and bioinformatics studies for enhanced sustainable agriculture production.</title>
        <authorList>
            <person name="Brooks S."/>
            <person name="Weaver J.A."/>
            <person name="Klomchit A."/>
            <person name="Alharthi S.A."/>
            <person name="Onlamun T."/>
            <person name="Nurani R."/>
            <person name="Vong T.K."/>
            <person name="Alberti F."/>
            <person name="Greco C."/>
        </authorList>
    </citation>
    <scope>NUCLEOTIDE SEQUENCE [LARGE SCALE GENOMIC DNA]</scope>
    <source>
        <strain evidence="2">MFLUCC 19-0629</strain>
    </source>
</reference>
<evidence type="ECO:0000313" key="2">
    <source>
        <dbReference type="EMBL" id="KAK6954554.1"/>
    </source>
</evidence>
<name>A0AAX6MPY0_9PEZI</name>
<dbReference type="Proteomes" id="UP001369815">
    <property type="component" value="Unassembled WGS sequence"/>
</dbReference>
<evidence type="ECO:0000256" key="1">
    <source>
        <dbReference type="SAM" id="MobiDB-lite"/>
    </source>
</evidence>
<accession>A0AAX6MPY0</accession>
<protein>
    <submittedName>
        <fullName evidence="2">Uncharacterized protein</fullName>
    </submittedName>
</protein>
<dbReference type="AlphaFoldDB" id="A0AAX6MPY0"/>
<feature type="compositionally biased region" description="Polar residues" evidence="1">
    <location>
        <begin position="1"/>
        <end position="16"/>
    </location>
</feature>
<keyword evidence="3" id="KW-1185">Reference proteome</keyword>
<gene>
    <name evidence="2" type="ORF">Daesc_004521</name>
</gene>
<evidence type="ECO:0000313" key="3">
    <source>
        <dbReference type="Proteomes" id="UP001369815"/>
    </source>
</evidence>
<dbReference type="EMBL" id="JBANMG010000004">
    <property type="protein sequence ID" value="KAK6954554.1"/>
    <property type="molecule type" value="Genomic_DNA"/>
</dbReference>
<sequence length="62" mass="6693">MAPGQNIQPRDATLTNDELGKNSIANPGVLNLYAGNVQRGEGNGERVTQVQAQLDKYLRLGK</sequence>
<proteinExistence type="predicted"/>
<feature type="region of interest" description="Disordered" evidence="1">
    <location>
        <begin position="1"/>
        <end position="21"/>
    </location>
</feature>
<organism evidence="2 3">
    <name type="scientific">Daldinia eschscholtzii</name>
    <dbReference type="NCBI Taxonomy" id="292717"/>
    <lineage>
        <taxon>Eukaryota</taxon>
        <taxon>Fungi</taxon>
        <taxon>Dikarya</taxon>
        <taxon>Ascomycota</taxon>
        <taxon>Pezizomycotina</taxon>
        <taxon>Sordariomycetes</taxon>
        <taxon>Xylariomycetidae</taxon>
        <taxon>Xylariales</taxon>
        <taxon>Hypoxylaceae</taxon>
        <taxon>Daldinia</taxon>
    </lineage>
</organism>